<dbReference type="AlphaFoldDB" id="A0A7J8S3F8"/>
<organism evidence="1 2">
    <name type="scientific">Gossypium davidsonii</name>
    <name type="common">Davidson's cotton</name>
    <name type="synonym">Gossypium klotzschianum subsp. davidsonii</name>
    <dbReference type="NCBI Taxonomy" id="34287"/>
    <lineage>
        <taxon>Eukaryota</taxon>
        <taxon>Viridiplantae</taxon>
        <taxon>Streptophyta</taxon>
        <taxon>Embryophyta</taxon>
        <taxon>Tracheophyta</taxon>
        <taxon>Spermatophyta</taxon>
        <taxon>Magnoliopsida</taxon>
        <taxon>eudicotyledons</taxon>
        <taxon>Gunneridae</taxon>
        <taxon>Pentapetalae</taxon>
        <taxon>rosids</taxon>
        <taxon>malvids</taxon>
        <taxon>Malvales</taxon>
        <taxon>Malvaceae</taxon>
        <taxon>Malvoideae</taxon>
        <taxon>Gossypium</taxon>
    </lineage>
</organism>
<reference evidence="1 2" key="1">
    <citation type="journal article" date="2019" name="Genome Biol. Evol.">
        <title>Insights into the evolution of the New World diploid cottons (Gossypium, subgenus Houzingenia) based on genome sequencing.</title>
        <authorList>
            <person name="Grover C.E."/>
            <person name="Arick M.A. 2nd"/>
            <person name="Thrash A."/>
            <person name="Conover J.L."/>
            <person name="Sanders W.S."/>
            <person name="Peterson D.G."/>
            <person name="Frelichowski J.E."/>
            <person name="Scheffler J.A."/>
            <person name="Scheffler B.E."/>
            <person name="Wendel J.F."/>
        </authorList>
    </citation>
    <scope>NUCLEOTIDE SEQUENCE [LARGE SCALE GENOMIC DNA]</scope>
    <source>
        <strain evidence="1">27</strain>
        <tissue evidence="1">Leaf</tissue>
    </source>
</reference>
<proteinExistence type="predicted"/>
<dbReference type="EMBL" id="JABFAC010000008">
    <property type="protein sequence ID" value="MBA0620648.1"/>
    <property type="molecule type" value="Genomic_DNA"/>
</dbReference>
<evidence type="ECO:0000313" key="2">
    <source>
        <dbReference type="Proteomes" id="UP000593561"/>
    </source>
</evidence>
<keyword evidence="2" id="KW-1185">Reference proteome</keyword>
<sequence length="20" mass="2425">MWKTIGLEVRYSNMSFVYSI</sequence>
<accession>A0A7J8S3F8</accession>
<evidence type="ECO:0000313" key="1">
    <source>
        <dbReference type="EMBL" id="MBA0620648.1"/>
    </source>
</evidence>
<comment type="caution">
    <text evidence="1">The sequence shown here is derived from an EMBL/GenBank/DDBJ whole genome shotgun (WGS) entry which is preliminary data.</text>
</comment>
<protein>
    <submittedName>
        <fullName evidence="1">Uncharacterized protein</fullName>
    </submittedName>
</protein>
<gene>
    <name evidence="1" type="ORF">Godav_006347</name>
</gene>
<name>A0A7J8S3F8_GOSDV</name>
<dbReference type="Proteomes" id="UP000593561">
    <property type="component" value="Unassembled WGS sequence"/>
</dbReference>